<dbReference type="InterPro" id="IPR050365">
    <property type="entry name" value="TIM50"/>
</dbReference>
<keyword evidence="1" id="KW-0496">Mitochondrion</keyword>
<name>A0A078BAX3_STYLE</name>
<feature type="compositionally biased region" description="Low complexity" evidence="2">
    <location>
        <begin position="59"/>
        <end position="71"/>
    </location>
</feature>
<dbReference type="InParanoid" id="A0A078BAX3"/>
<dbReference type="Proteomes" id="UP000039865">
    <property type="component" value="Unassembled WGS sequence"/>
</dbReference>
<evidence type="ECO:0000256" key="1">
    <source>
        <dbReference type="RuleBase" id="RU365079"/>
    </source>
</evidence>
<dbReference type="EMBL" id="CCKQ01019349">
    <property type="protein sequence ID" value="CDW91366.1"/>
    <property type="molecule type" value="Genomic_DNA"/>
</dbReference>
<dbReference type="InterPro" id="IPR036412">
    <property type="entry name" value="HAD-like_sf"/>
</dbReference>
<feature type="domain" description="FCP1 homology" evidence="3">
    <location>
        <begin position="140"/>
        <end position="314"/>
    </location>
</feature>
<dbReference type="SMART" id="SM00577">
    <property type="entry name" value="CPDc"/>
    <property type="match status" value="1"/>
</dbReference>
<accession>A0A078BAX3</accession>
<dbReference type="SUPFAM" id="SSF56784">
    <property type="entry name" value="HAD-like"/>
    <property type="match status" value="1"/>
</dbReference>
<dbReference type="PROSITE" id="PS50969">
    <property type="entry name" value="FCP1"/>
    <property type="match status" value="1"/>
</dbReference>
<dbReference type="Pfam" id="PF03031">
    <property type="entry name" value="NIF"/>
    <property type="match status" value="1"/>
</dbReference>
<evidence type="ECO:0000313" key="4">
    <source>
        <dbReference type="EMBL" id="CDW91366.1"/>
    </source>
</evidence>
<comment type="subcellular location">
    <subcellularLocation>
        <location evidence="1">Mitochondrion inner membrane</location>
        <topology evidence="1">Single-pass membrane protein</topology>
    </subcellularLocation>
</comment>
<keyword evidence="1" id="KW-0653">Protein transport</keyword>
<reference evidence="4 5" key="1">
    <citation type="submission" date="2014-06" db="EMBL/GenBank/DDBJ databases">
        <authorList>
            <person name="Swart Estienne"/>
        </authorList>
    </citation>
    <scope>NUCLEOTIDE SEQUENCE [LARGE SCALE GENOMIC DNA]</scope>
    <source>
        <strain evidence="4 5">130c</strain>
    </source>
</reference>
<comment type="function">
    <text evidence="1">Essential component of the TIM23 complex, a complex that mediates the translocation of transit peptide-containing proteins across the mitochondrial inner membrane.</text>
</comment>
<dbReference type="PANTHER" id="PTHR12210">
    <property type="entry name" value="DULLARD PROTEIN PHOSPHATASE"/>
    <property type="match status" value="1"/>
</dbReference>
<gene>
    <name evidence="4" type="primary">Contig5541.g5925</name>
    <name evidence="4" type="ORF">STYLEM_20521</name>
</gene>
<comment type="subunit">
    <text evidence="1">Component of the TIM23 complex.</text>
</comment>
<dbReference type="GO" id="GO:0015031">
    <property type="term" value="P:protein transport"/>
    <property type="evidence" value="ECO:0007669"/>
    <property type="project" value="UniProtKB-KW"/>
</dbReference>
<sequence length="368" mass="42232">MESLSVQSKEEPQIKKRTSANLSSLLDSTNVLNVADMSNCNTVSGRTLQKRGSFQFAKKSSFSKKGSSSRSADLGDDQIQGSDTKERHEDGKSYLFRMNSDFDRKKYYEETVLKIMNEMSVSKIIEPQGCSQFGERFPNKSPHKRTIFLDLDDTLIYVSILKIDNELLKGHQIELESSGGQIMKMYVYFRPGLYDFLDSIYENFEIVLFNNGSLAYTESIVKLILENSPAGKKDYFSHVLSKEQCSANDSGHEIKNLEHFCNFDSNREINDCLIIDNNIYSFQKHLTNGLLIDKFEGNSNDDWLEILKLYISDKFCGEASIIDIRKTISSDFNFDRIVNNTRTSMIRQMMNKNLIVEALLQEENMQHD</sequence>
<evidence type="ECO:0000256" key="2">
    <source>
        <dbReference type="SAM" id="MobiDB-lite"/>
    </source>
</evidence>
<keyword evidence="5" id="KW-1185">Reference proteome</keyword>
<dbReference type="AlphaFoldDB" id="A0A078BAX3"/>
<dbReference type="CDD" id="cd07521">
    <property type="entry name" value="HAD_FCP1-like"/>
    <property type="match status" value="1"/>
</dbReference>
<feature type="region of interest" description="Disordered" evidence="2">
    <location>
        <begin position="59"/>
        <end position="90"/>
    </location>
</feature>
<dbReference type="InterPro" id="IPR004274">
    <property type="entry name" value="FCP1_dom"/>
</dbReference>
<keyword evidence="1" id="KW-0813">Transport</keyword>
<dbReference type="GO" id="GO:0005744">
    <property type="term" value="C:TIM23 mitochondrial import inner membrane translocase complex"/>
    <property type="evidence" value="ECO:0007669"/>
    <property type="project" value="UniProtKB-UniRule"/>
</dbReference>
<keyword evidence="1" id="KW-0811">Translocation</keyword>
<comment type="similarity">
    <text evidence="1">Belongs to the TIM50 family.</text>
</comment>
<dbReference type="OMA" id="FAKINIR"/>
<proteinExistence type="inferred from homology"/>
<protein>
    <recommendedName>
        <fullName evidence="1">Mitochondrial import inner membrane translocase subunit TIM50</fullName>
    </recommendedName>
</protein>
<evidence type="ECO:0000313" key="5">
    <source>
        <dbReference type="Proteomes" id="UP000039865"/>
    </source>
</evidence>
<organism evidence="4 5">
    <name type="scientific">Stylonychia lemnae</name>
    <name type="common">Ciliate</name>
    <dbReference type="NCBI Taxonomy" id="5949"/>
    <lineage>
        <taxon>Eukaryota</taxon>
        <taxon>Sar</taxon>
        <taxon>Alveolata</taxon>
        <taxon>Ciliophora</taxon>
        <taxon>Intramacronucleata</taxon>
        <taxon>Spirotrichea</taxon>
        <taxon>Stichotrichia</taxon>
        <taxon>Sporadotrichida</taxon>
        <taxon>Oxytrichidae</taxon>
        <taxon>Stylonychinae</taxon>
        <taxon>Stylonychia</taxon>
    </lineage>
</organism>
<dbReference type="OrthoDB" id="603735at2759"/>
<keyword evidence="1" id="KW-0809">Transit peptide</keyword>
<dbReference type="Gene3D" id="3.40.50.1000">
    <property type="entry name" value="HAD superfamily/HAD-like"/>
    <property type="match status" value="1"/>
</dbReference>
<evidence type="ECO:0000259" key="3">
    <source>
        <dbReference type="PROSITE" id="PS50969"/>
    </source>
</evidence>
<dbReference type="InterPro" id="IPR023214">
    <property type="entry name" value="HAD_sf"/>
</dbReference>